<protein>
    <submittedName>
        <fullName evidence="1">Histone acetylation protein 2</fullName>
    </submittedName>
</protein>
<organism evidence="1 2">
    <name type="scientific">Hypoxylon rubiginosum</name>
    <dbReference type="NCBI Taxonomy" id="110542"/>
    <lineage>
        <taxon>Eukaryota</taxon>
        <taxon>Fungi</taxon>
        <taxon>Dikarya</taxon>
        <taxon>Ascomycota</taxon>
        <taxon>Pezizomycotina</taxon>
        <taxon>Sordariomycetes</taxon>
        <taxon>Xylariomycetidae</taxon>
        <taxon>Xylariales</taxon>
        <taxon>Hypoxylaceae</taxon>
        <taxon>Hypoxylon</taxon>
    </lineage>
</organism>
<evidence type="ECO:0000313" key="2">
    <source>
        <dbReference type="Proteomes" id="UP001497700"/>
    </source>
</evidence>
<sequence>MPSPAQSHARSHALLLLQKLLNLRDSASPFTLVLDTLEQSGKPVIREFLGRAKVAKSKVIYVSFATLRKPAGADVFVKAWGKSPETLLAEIVSHYPSGTAGHAYKVLVVFDELNPLASRAPSNLAFFLSSLITPAVSLVCLYHTDVPLTHSLPRSSSISSEYEPHPLAVLCHLATAVLRVASLHQAVERRRARGRSQQEPEWGLTEGREGVLVGLGGGGSSEEKKAGLVLDMELRRKSGRAVAERFVLAPGVVAATITTTTQQQKQAAGSKAEPSRVYLLSDHPAFRDPGDADQQEAGGEGEGDGEEMETTFNLGLTEKQRRDREGIVLPYFDAQQDIGAGEGGRILYEMGREDDFDDEEDEI</sequence>
<accession>A0ACB9YLS7</accession>
<keyword evidence="2" id="KW-1185">Reference proteome</keyword>
<dbReference type="EMBL" id="MU393600">
    <property type="protein sequence ID" value="KAI4860081.1"/>
    <property type="molecule type" value="Genomic_DNA"/>
</dbReference>
<gene>
    <name evidence="1" type="ORF">F4820DRAFT_437861</name>
</gene>
<reference evidence="1 2" key="1">
    <citation type="journal article" date="2022" name="New Phytol.">
        <title>Ecological generalism drives hyperdiversity of secondary metabolite gene clusters in xylarialean endophytes.</title>
        <authorList>
            <person name="Franco M.E.E."/>
            <person name="Wisecaver J.H."/>
            <person name="Arnold A.E."/>
            <person name="Ju Y.M."/>
            <person name="Slot J.C."/>
            <person name="Ahrendt S."/>
            <person name="Moore L.P."/>
            <person name="Eastman K.E."/>
            <person name="Scott K."/>
            <person name="Konkel Z."/>
            <person name="Mondo S.J."/>
            <person name="Kuo A."/>
            <person name="Hayes R.D."/>
            <person name="Haridas S."/>
            <person name="Andreopoulos B."/>
            <person name="Riley R."/>
            <person name="LaButti K."/>
            <person name="Pangilinan J."/>
            <person name="Lipzen A."/>
            <person name="Amirebrahimi M."/>
            <person name="Yan J."/>
            <person name="Adam C."/>
            <person name="Keymanesh K."/>
            <person name="Ng V."/>
            <person name="Louie K."/>
            <person name="Northen T."/>
            <person name="Drula E."/>
            <person name="Henrissat B."/>
            <person name="Hsieh H.M."/>
            <person name="Youens-Clark K."/>
            <person name="Lutzoni F."/>
            <person name="Miadlikowska J."/>
            <person name="Eastwood D.C."/>
            <person name="Hamelin R.C."/>
            <person name="Grigoriev I.V."/>
            <person name="U'Ren J.M."/>
        </authorList>
    </citation>
    <scope>NUCLEOTIDE SEQUENCE [LARGE SCALE GENOMIC DNA]</scope>
    <source>
        <strain evidence="1 2">CBS 119005</strain>
    </source>
</reference>
<dbReference type="Proteomes" id="UP001497700">
    <property type="component" value="Unassembled WGS sequence"/>
</dbReference>
<comment type="caution">
    <text evidence="1">The sequence shown here is derived from an EMBL/GenBank/DDBJ whole genome shotgun (WGS) entry which is preliminary data.</text>
</comment>
<proteinExistence type="predicted"/>
<name>A0ACB9YLS7_9PEZI</name>
<evidence type="ECO:0000313" key="1">
    <source>
        <dbReference type="EMBL" id="KAI4860081.1"/>
    </source>
</evidence>